<reference evidence="1" key="1">
    <citation type="submission" date="2020-02" db="EMBL/GenBank/DDBJ databases">
        <title>Bacillus sedimentmangrovi sp. nov., isolated from sediment of the mangrove ecosystem.</title>
        <authorList>
            <person name="Liu G."/>
        </authorList>
    </citation>
    <scope>NUCLEOTIDE SEQUENCE [LARGE SCALE GENOMIC DNA]</scope>
    <source>
        <strain evidence="1">SgZ-7</strain>
    </source>
</reference>
<gene>
    <name evidence="1" type="ORF">G4Z05_00655</name>
</gene>
<comment type="caution">
    <text evidence="1">The sequence shown here is derived from an EMBL/GenBank/DDBJ whole genome shotgun (WGS) entry which is preliminary data.</text>
</comment>
<proteinExistence type="predicted"/>
<keyword evidence="2" id="KW-1185">Reference proteome</keyword>
<name>A0A6B3TMH3_9BACI</name>
<organism evidence="1 2">
    <name type="scientific">Neobacillus thermocopriae</name>
    <dbReference type="NCBI Taxonomy" id="1215031"/>
    <lineage>
        <taxon>Bacteria</taxon>
        <taxon>Bacillati</taxon>
        <taxon>Bacillota</taxon>
        <taxon>Bacilli</taxon>
        <taxon>Bacillales</taxon>
        <taxon>Bacillaceae</taxon>
        <taxon>Neobacillus</taxon>
    </lineage>
</organism>
<evidence type="ECO:0000313" key="2">
    <source>
        <dbReference type="Proteomes" id="UP000481621"/>
    </source>
</evidence>
<dbReference type="Proteomes" id="UP000481621">
    <property type="component" value="Unassembled WGS sequence"/>
</dbReference>
<protein>
    <submittedName>
        <fullName evidence="1">Uncharacterized protein</fullName>
    </submittedName>
</protein>
<dbReference type="RefSeq" id="WP_163249958.1">
    <property type="nucleotide sequence ID" value="NZ_JAAIUV010000001.1"/>
</dbReference>
<dbReference type="EMBL" id="JAAIUV010000001">
    <property type="protein sequence ID" value="NEX77411.1"/>
    <property type="molecule type" value="Genomic_DNA"/>
</dbReference>
<evidence type="ECO:0000313" key="1">
    <source>
        <dbReference type="EMBL" id="NEX77411.1"/>
    </source>
</evidence>
<sequence>MNNEKLIIKLSDAIKAGKTKGNILQIPIFETIQEIDGELYGIIKGFIAPPHSKQDGKPLIH</sequence>
<accession>A0A6B3TMH3</accession>
<dbReference type="AlphaFoldDB" id="A0A6B3TMH3"/>